<dbReference type="SUPFAM" id="SSF52540">
    <property type="entry name" value="P-loop containing nucleoside triphosphate hydrolases"/>
    <property type="match status" value="1"/>
</dbReference>
<evidence type="ECO:0000313" key="3">
    <source>
        <dbReference type="EMBL" id="SVD19443.1"/>
    </source>
</evidence>
<feature type="non-terminal residue" evidence="3">
    <location>
        <position position="1"/>
    </location>
</feature>
<evidence type="ECO:0000256" key="1">
    <source>
        <dbReference type="ARBA" id="ARBA00022679"/>
    </source>
</evidence>
<gene>
    <name evidence="3" type="ORF">METZ01_LOCUS372297</name>
</gene>
<dbReference type="EMBL" id="UINC01135354">
    <property type="protein sequence ID" value="SVD19443.1"/>
    <property type="molecule type" value="Genomic_DNA"/>
</dbReference>
<protein>
    <recommendedName>
        <fullName evidence="2">Guanylate kinase/L-type calcium channel beta subunit domain-containing protein</fullName>
    </recommendedName>
</protein>
<dbReference type="InterPro" id="IPR008145">
    <property type="entry name" value="GK/Ca_channel_bsu"/>
</dbReference>
<feature type="domain" description="Guanylate kinase/L-type calcium channel beta subunit" evidence="2">
    <location>
        <begin position="1"/>
        <end position="59"/>
    </location>
</feature>
<accession>A0A382TBP2</accession>
<dbReference type="GO" id="GO:0005829">
    <property type="term" value="C:cytosol"/>
    <property type="evidence" value="ECO:0007669"/>
    <property type="project" value="TreeGrafter"/>
</dbReference>
<dbReference type="AlphaFoldDB" id="A0A382TBP2"/>
<dbReference type="Gene3D" id="3.40.50.300">
    <property type="entry name" value="P-loop containing nucleotide triphosphate hydrolases"/>
    <property type="match status" value="1"/>
</dbReference>
<evidence type="ECO:0000259" key="2">
    <source>
        <dbReference type="Pfam" id="PF00625"/>
    </source>
</evidence>
<reference evidence="3" key="1">
    <citation type="submission" date="2018-05" db="EMBL/GenBank/DDBJ databases">
        <authorList>
            <person name="Lanie J.A."/>
            <person name="Ng W.-L."/>
            <person name="Kazmierczak K.M."/>
            <person name="Andrzejewski T.M."/>
            <person name="Davidsen T.M."/>
            <person name="Wayne K.J."/>
            <person name="Tettelin H."/>
            <person name="Glass J.I."/>
            <person name="Rusch D."/>
            <person name="Podicherti R."/>
            <person name="Tsui H.-C.T."/>
            <person name="Winkler M.E."/>
        </authorList>
    </citation>
    <scope>NUCLEOTIDE SEQUENCE</scope>
</reference>
<dbReference type="InterPro" id="IPR027417">
    <property type="entry name" value="P-loop_NTPase"/>
</dbReference>
<dbReference type="PANTHER" id="PTHR23117">
    <property type="entry name" value="GUANYLATE KINASE-RELATED"/>
    <property type="match status" value="1"/>
</dbReference>
<dbReference type="PANTHER" id="PTHR23117:SF13">
    <property type="entry name" value="GUANYLATE KINASE"/>
    <property type="match status" value="1"/>
</dbReference>
<keyword evidence="1" id="KW-0808">Transferase</keyword>
<proteinExistence type="predicted"/>
<sequence>SIEEMKARLTKRGTNSEESILRRIETGKREIKKYKMYDYVITNHEVENTVDTILSILQAEKVKVSHYSPPSPDIEELLKDGVD</sequence>
<organism evidence="3">
    <name type="scientific">marine metagenome</name>
    <dbReference type="NCBI Taxonomy" id="408172"/>
    <lineage>
        <taxon>unclassified sequences</taxon>
        <taxon>metagenomes</taxon>
        <taxon>ecological metagenomes</taxon>
    </lineage>
</organism>
<dbReference type="GO" id="GO:0004385">
    <property type="term" value="F:GMP kinase activity"/>
    <property type="evidence" value="ECO:0007669"/>
    <property type="project" value="TreeGrafter"/>
</dbReference>
<name>A0A382TBP2_9ZZZZ</name>
<dbReference type="Pfam" id="PF00625">
    <property type="entry name" value="Guanylate_kin"/>
    <property type="match status" value="1"/>
</dbReference>